<keyword evidence="3" id="KW-0560">Oxidoreductase</keyword>
<dbReference type="HOGENOM" id="CLU_000422_13_3_7"/>
<keyword evidence="1" id="KW-0004">4Fe-4S</keyword>
<dbReference type="SMART" id="SM00926">
    <property type="entry name" value="Molybdop_Fe4S4"/>
    <property type="match status" value="1"/>
</dbReference>
<dbReference type="GO" id="GO:0016020">
    <property type="term" value="C:membrane"/>
    <property type="evidence" value="ECO:0007669"/>
    <property type="project" value="TreeGrafter"/>
</dbReference>
<dbReference type="InterPro" id="IPR009010">
    <property type="entry name" value="Asp_de-COase-like_dom_sf"/>
</dbReference>
<dbReference type="PATRIC" id="fig|1429438.4.peg.1440"/>
<evidence type="ECO:0000256" key="1">
    <source>
        <dbReference type="ARBA" id="ARBA00022485"/>
    </source>
</evidence>
<feature type="domain" description="4Fe-4S Mo/W bis-MGD-type" evidence="6">
    <location>
        <begin position="8"/>
        <end position="64"/>
    </location>
</feature>
<dbReference type="GO" id="GO:0051539">
    <property type="term" value="F:4 iron, 4 sulfur cluster binding"/>
    <property type="evidence" value="ECO:0007669"/>
    <property type="project" value="UniProtKB-KW"/>
</dbReference>
<dbReference type="InterPro" id="IPR006657">
    <property type="entry name" value="MoPterin_dinucl-bd_dom"/>
</dbReference>
<reference evidence="7 8" key="1">
    <citation type="journal article" date="2014" name="Nature">
        <title>An environmental bacterial taxon with a large and distinct metabolic repertoire.</title>
        <authorList>
            <person name="Wilson M.C."/>
            <person name="Mori T."/>
            <person name="Ruckert C."/>
            <person name="Uria A.R."/>
            <person name="Helf M.J."/>
            <person name="Takada K."/>
            <person name="Gernert C."/>
            <person name="Steffens U.A."/>
            <person name="Heycke N."/>
            <person name="Schmitt S."/>
            <person name="Rinke C."/>
            <person name="Helfrich E.J."/>
            <person name="Brachmann A.O."/>
            <person name="Gurgui C."/>
            <person name="Wakimoto T."/>
            <person name="Kracht M."/>
            <person name="Crusemann M."/>
            <person name="Hentschel U."/>
            <person name="Abe I."/>
            <person name="Matsunaga S."/>
            <person name="Kalinowski J."/>
            <person name="Takeyama H."/>
            <person name="Piel J."/>
        </authorList>
    </citation>
    <scope>NUCLEOTIDE SEQUENCE [LARGE SCALE GENOMIC DNA]</scope>
    <source>
        <strain evidence="8">TSY1</strain>
    </source>
</reference>
<proteinExistence type="predicted"/>
<evidence type="ECO:0000259" key="6">
    <source>
        <dbReference type="PROSITE" id="PS51669"/>
    </source>
</evidence>
<dbReference type="PANTHER" id="PTHR43105:SF9">
    <property type="entry name" value="NADPH-FE(3+) OXIDOREDUCTASE SUBUNIT ALPHA"/>
    <property type="match status" value="1"/>
</dbReference>
<dbReference type="GO" id="GO:0016491">
    <property type="term" value="F:oxidoreductase activity"/>
    <property type="evidence" value="ECO:0007669"/>
    <property type="project" value="UniProtKB-KW"/>
</dbReference>
<dbReference type="Pfam" id="PF00384">
    <property type="entry name" value="Molybdopterin"/>
    <property type="match status" value="1"/>
</dbReference>
<evidence type="ECO:0000256" key="2">
    <source>
        <dbReference type="ARBA" id="ARBA00022723"/>
    </source>
</evidence>
<dbReference type="InterPro" id="IPR050123">
    <property type="entry name" value="Prok_molybdopt-oxidoreductase"/>
</dbReference>
<organism evidence="7 8">
    <name type="scientific">Entotheonella factor</name>
    <dbReference type="NCBI Taxonomy" id="1429438"/>
    <lineage>
        <taxon>Bacteria</taxon>
        <taxon>Pseudomonadati</taxon>
        <taxon>Nitrospinota/Tectimicrobiota group</taxon>
        <taxon>Candidatus Tectimicrobiota</taxon>
        <taxon>Candidatus Entotheonellia</taxon>
        <taxon>Candidatus Entotheonellales</taxon>
        <taxon>Candidatus Entotheonellaceae</taxon>
        <taxon>Candidatus Entotheonella</taxon>
    </lineage>
</organism>
<dbReference type="GO" id="GO:0045333">
    <property type="term" value="P:cellular respiration"/>
    <property type="evidence" value="ECO:0007669"/>
    <property type="project" value="UniProtKB-ARBA"/>
</dbReference>
<accession>W4LUL4</accession>
<evidence type="ECO:0000256" key="4">
    <source>
        <dbReference type="ARBA" id="ARBA00023004"/>
    </source>
</evidence>
<dbReference type="Pfam" id="PF01568">
    <property type="entry name" value="Molydop_binding"/>
    <property type="match status" value="1"/>
</dbReference>
<dbReference type="GO" id="GO:0043546">
    <property type="term" value="F:molybdopterin cofactor binding"/>
    <property type="evidence" value="ECO:0007669"/>
    <property type="project" value="InterPro"/>
</dbReference>
<keyword evidence="4" id="KW-0408">Iron</keyword>
<comment type="caution">
    <text evidence="7">The sequence shown here is derived from an EMBL/GenBank/DDBJ whole genome shotgun (WGS) entry which is preliminary data.</text>
</comment>
<gene>
    <name evidence="7" type="ORF">ETSY1_06560</name>
</gene>
<dbReference type="GO" id="GO:0046872">
    <property type="term" value="F:metal ion binding"/>
    <property type="evidence" value="ECO:0007669"/>
    <property type="project" value="UniProtKB-KW"/>
</dbReference>
<keyword evidence="5" id="KW-0411">Iron-sulfur</keyword>
<evidence type="ECO:0000313" key="7">
    <source>
        <dbReference type="EMBL" id="ETX01678.1"/>
    </source>
</evidence>
<dbReference type="Gene3D" id="2.20.25.90">
    <property type="entry name" value="ADC-like domains"/>
    <property type="match status" value="1"/>
</dbReference>
<dbReference type="Pfam" id="PF04879">
    <property type="entry name" value="Molybdop_Fe4S4"/>
    <property type="match status" value="1"/>
</dbReference>
<dbReference type="SUPFAM" id="SSF50692">
    <property type="entry name" value="ADC-like"/>
    <property type="match status" value="1"/>
</dbReference>
<name>W4LUL4_ENTF1</name>
<protein>
    <submittedName>
        <fullName evidence="7">Molybdopterin oxidoreductase</fullName>
    </submittedName>
</protein>
<keyword evidence="8" id="KW-1185">Reference proteome</keyword>
<dbReference type="PROSITE" id="PS51669">
    <property type="entry name" value="4FE4S_MOW_BIS_MGD"/>
    <property type="match status" value="1"/>
</dbReference>
<dbReference type="SUPFAM" id="SSF53706">
    <property type="entry name" value="Formate dehydrogenase/DMSO reductase, domains 1-3"/>
    <property type="match status" value="1"/>
</dbReference>
<dbReference type="Gene3D" id="2.40.40.20">
    <property type="match status" value="1"/>
</dbReference>
<dbReference type="PANTHER" id="PTHR43105">
    <property type="entry name" value="RESPIRATORY NITRATE REDUCTASE"/>
    <property type="match status" value="1"/>
</dbReference>
<sequence>MPESTSTAAWQKTACVICSLNCGLEIQVDDGHIKKIRGDKDHPISQGYVCQKAARLEHYQHHERRLTQPLRRRADGSYEPIDWDTAIGEVSQKLIALREAHGNHVFAYYYGGGQGNHMCGMYGSTLRAALGTPYFYSSLAQEKTGDFWINGKLFGRQTCHVSEDIEESDYVMIIGTNPWQSHGIQRARTVLRDLSKDPDRTLVVIDPRRTRTAELADIHLQVKPGMDAFLLTAMLGYMVQADLVDHDFLQQRTHGYEELRDLLLTVDVDGYAVRSGVDAALVRQVAHGFATARRACTRHDLGVEQSLHSTLNCYLEKLLFLLTGNFGKPGGNNLHTAFMPIMGHSKEPEEGGLTTKVTGMKEISKLFPPNILPAEIDTDHPERLRALIVDSSNPVQSAADTQALRRAFEKLDLLVVIDVAQTETAMMADYVLPAHTQYEKWESAFFNFGFPVNHFHLRKPILEPQGDTLPEPEIYRRLLVAMDELPDRFPDLEAKAREHLENPEAGILPKALKDTVKAQPQWAKYAPVVLYNTLGKVLPGGAQNAAALWDTAHFYAQRYPEQVRRTGLEGEGAALGEALFHRILSSESGFILSIHEYDEVWELVRHADQKIQLFVPEMADDIRALATEADSYTDSDYPWVLSVGERRSYNANQLMRTPAWRQNDPDGALRIHPDDAAGVGLEDGSMAVCASQTGAVTVRVAFDDAMRPGFLALPHGYGMTYPDPEQPERVVQYGPYANLLTSSSHCDPLAKTPFHKYVPVQLRPLPVTSTSQGA</sequence>
<evidence type="ECO:0000313" key="8">
    <source>
        <dbReference type="Proteomes" id="UP000019141"/>
    </source>
</evidence>
<dbReference type="AlphaFoldDB" id="W4LUL4"/>
<dbReference type="EMBL" id="AZHW01000208">
    <property type="protein sequence ID" value="ETX01678.1"/>
    <property type="molecule type" value="Genomic_DNA"/>
</dbReference>
<evidence type="ECO:0000256" key="5">
    <source>
        <dbReference type="ARBA" id="ARBA00023014"/>
    </source>
</evidence>
<dbReference type="Gene3D" id="3.40.228.10">
    <property type="entry name" value="Dimethylsulfoxide Reductase, domain 2"/>
    <property type="match status" value="1"/>
</dbReference>
<dbReference type="InterPro" id="IPR006963">
    <property type="entry name" value="Mopterin_OxRdtase_4Fe-4S_dom"/>
</dbReference>
<dbReference type="Gene3D" id="3.40.50.740">
    <property type="match status" value="1"/>
</dbReference>
<keyword evidence="2" id="KW-0479">Metal-binding</keyword>
<evidence type="ECO:0000256" key="3">
    <source>
        <dbReference type="ARBA" id="ARBA00023002"/>
    </source>
</evidence>
<dbReference type="Proteomes" id="UP000019141">
    <property type="component" value="Unassembled WGS sequence"/>
</dbReference>
<dbReference type="InterPro" id="IPR006656">
    <property type="entry name" value="Mopterin_OxRdtase"/>
</dbReference>